<dbReference type="EMBL" id="WPAF01000018">
    <property type="protein sequence ID" value="KAF0133796.1"/>
    <property type="molecule type" value="Genomic_DNA"/>
</dbReference>
<accession>A0A833NZR7</accession>
<name>A0A833NZR7_UNCSA</name>
<evidence type="ECO:0000313" key="2">
    <source>
        <dbReference type="Proteomes" id="UP000488506"/>
    </source>
</evidence>
<reference evidence="1 2" key="1">
    <citation type="submission" date="2019-12" db="EMBL/GenBank/DDBJ databases">
        <authorList>
            <person name="Wolfe R."/>
            <person name="Danczak R."/>
            <person name="Wilkins M."/>
        </authorList>
    </citation>
    <scope>NUCLEOTIDE SEQUENCE [LARGE SCALE GENOMIC DNA]</scope>
    <source>
        <strain evidence="1">X2_MaxBin.013</strain>
    </source>
</reference>
<organism evidence="1 2">
    <name type="scientific">Candidatus Saganbacteria bacterium</name>
    <dbReference type="NCBI Taxonomy" id="2575572"/>
    <lineage>
        <taxon>Bacteria</taxon>
        <taxon>Bacillati</taxon>
        <taxon>Saganbacteria</taxon>
    </lineage>
</organism>
<proteinExistence type="predicted"/>
<gene>
    <name evidence="1" type="ORF">FD145_1112</name>
</gene>
<protein>
    <submittedName>
        <fullName evidence="1">Uncharacterized protein</fullName>
    </submittedName>
</protein>
<evidence type="ECO:0000313" key="1">
    <source>
        <dbReference type="EMBL" id="KAF0133796.1"/>
    </source>
</evidence>
<dbReference type="AlphaFoldDB" id="A0A833NZR7"/>
<comment type="caution">
    <text evidence="1">The sequence shown here is derived from an EMBL/GenBank/DDBJ whole genome shotgun (WGS) entry which is preliminary data.</text>
</comment>
<dbReference type="Proteomes" id="UP000488506">
    <property type="component" value="Unassembled WGS sequence"/>
</dbReference>
<sequence length="89" mass="10029">MNNKNLKTNIIVNVEGISGGLYISCGSSTSKLDFKSWEKTFPAKEKSKALNNMISMREEWKSKGAQVIIKHRGLTEEEVKVVEWGDNQV</sequence>